<evidence type="ECO:0000313" key="3">
    <source>
        <dbReference type="Proteomes" id="UP000308133"/>
    </source>
</evidence>
<feature type="compositionally biased region" description="Basic and acidic residues" evidence="1">
    <location>
        <begin position="182"/>
        <end position="236"/>
    </location>
</feature>
<feature type="compositionally biased region" description="Low complexity" evidence="1">
    <location>
        <begin position="288"/>
        <end position="299"/>
    </location>
</feature>
<dbReference type="AlphaFoldDB" id="A0A4U7B7E8"/>
<reference evidence="2 3" key="1">
    <citation type="submission" date="2018-02" db="EMBL/GenBank/DDBJ databases">
        <title>Draft genome sequences of Elsinoe sp., causing black scab on jojoba.</title>
        <authorList>
            <person name="Stodart B."/>
            <person name="Jeffress S."/>
            <person name="Ash G."/>
            <person name="Arun Chinnappa K."/>
        </authorList>
    </citation>
    <scope>NUCLEOTIDE SEQUENCE [LARGE SCALE GENOMIC DNA]</scope>
    <source>
        <strain evidence="2 3">Hillstone_2</strain>
    </source>
</reference>
<organism evidence="2 3">
    <name type="scientific">Elsinoe australis</name>
    <dbReference type="NCBI Taxonomy" id="40998"/>
    <lineage>
        <taxon>Eukaryota</taxon>
        <taxon>Fungi</taxon>
        <taxon>Dikarya</taxon>
        <taxon>Ascomycota</taxon>
        <taxon>Pezizomycotina</taxon>
        <taxon>Dothideomycetes</taxon>
        <taxon>Dothideomycetidae</taxon>
        <taxon>Myriangiales</taxon>
        <taxon>Elsinoaceae</taxon>
        <taxon>Elsinoe</taxon>
    </lineage>
</organism>
<feature type="compositionally biased region" description="Basic and acidic residues" evidence="1">
    <location>
        <begin position="300"/>
        <end position="352"/>
    </location>
</feature>
<name>A0A4U7B7E8_9PEZI</name>
<dbReference type="Proteomes" id="UP000308133">
    <property type="component" value="Unassembled WGS sequence"/>
</dbReference>
<proteinExistence type="predicted"/>
<dbReference type="EMBL" id="PTQR01000004">
    <property type="protein sequence ID" value="TKX27413.1"/>
    <property type="molecule type" value="Genomic_DNA"/>
</dbReference>
<feature type="compositionally biased region" description="Polar residues" evidence="1">
    <location>
        <begin position="154"/>
        <end position="166"/>
    </location>
</feature>
<feature type="compositionally biased region" description="Polar residues" evidence="1">
    <location>
        <begin position="410"/>
        <end position="426"/>
    </location>
</feature>
<evidence type="ECO:0000256" key="1">
    <source>
        <dbReference type="SAM" id="MobiDB-lite"/>
    </source>
</evidence>
<feature type="compositionally biased region" description="Polar residues" evidence="1">
    <location>
        <begin position="95"/>
        <end position="105"/>
    </location>
</feature>
<feature type="compositionally biased region" description="Basic and acidic residues" evidence="1">
    <location>
        <begin position="273"/>
        <end position="287"/>
    </location>
</feature>
<protein>
    <submittedName>
        <fullName evidence="2">Uncharacterized protein</fullName>
    </submittedName>
</protein>
<feature type="compositionally biased region" description="Basic and acidic residues" evidence="1">
    <location>
        <begin position="397"/>
        <end position="407"/>
    </location>
</feature>
<comment type="caution">
    <text evidence="2">The sequence shown here is derived from an EMBL/GenBank/DDBJ whole genome shotgun (WGS) entry which is preliminary data.</text>
</comment>
<sequence length="759" mass="85312">MPPKQQDDVNALNAAVDRMRKFIEEQPYIQSIPQDEPRWHHRNWEHANAWRREAPFDTDERADLQYQTFYYHEHGANLIHLGVHTPVTNLNDSISSSDAPKSLSATPKLGPKKKISLADYKNQKVNTPRSVPEPKQRTLNGVHQSGKKEEKKSGNVTQTLPSSSTRDFAKPDNPQVKRKRSPERSAPEKTPEPVRRRLDDKQATSRKPSQADRTRRERSPSADRKRKRDDDKKIEGFELPAPISPIRPPMPERLSPIGFVLPDRLSPTLPAKIVDELDRREERRRAQSDASKSSNASSKAESKHDSVRSHADGSRDEFKKRKQTPDGEDRSIDEKAPENAHERHSQSQDQPHEPSAATLAPNKDAARPSLIFKIKVPKSRRQDYSRLLRFPPRPAKWRSDDVEDRARKTIPTTDANGHQEQQTVSQREAHNSSESKRRKPSRSPSPTRKAKSFTDTHKTSLQAPFQSPPPPAKENKPHATPSSKRPASHAMARVPSTDSHIPSPLAPTPNSNHSQPTTTSHLKPSPSSSSTSSRHTPLSQSWQTESDRLLNLAKSLKKTSQTLLASSHPADKERGVLTSIESFCGFMLHFHATDRMFHTMKPPRPAGSNAPRTWGTMNALWRFYWDHAGQWPALRGVIGALGMVFLGRVFAWCEAGRGTEGTEKEKMVGDAVRNLGLIATGKGLESGEVRERWPGLWGKVLAGGKGKEEEAGPGEYEGECEWPLTVQTGVVRAVRTAMEMCREWRVEGKRFETTLKLKA</sequence>
<gene>
    <name evidence="2" type="ORF">C1H76_0250</name>
</gene>
<feature type="region of interest" description="Disordered" evidence="1">
    <location>
        <begin position="95"/>
        <end position="544"/>
    </location>
</feature>
<evidence type="ECO:0000313" key="2">
    <source>
        <dbReference type="EMBL" id="TKX27413.1"/>
    </source>
</evidence>
<accession>A0A4U7B7E8</accession>
<feature type="compositionally biased region" description="Pro residues" evidence="1">
    <location>
        <begin position="242"/>
        <end position="251"/>
    </location>
</feature>
<feature type="compositionally biased region" description="Low complexity" evidence="1">
    <location>
        <begin position="516"/>
        <end position="541"/>
    </location>
</feature>